<evidence type="ECO:0000313" key="2">
    <source>
        <dbReference type="Proteomes" id="UP000005561"/>
    </source>
</evidence>
<keyword evidence="2" id="KW-1185">Reference proteome</keyword>
<accession>C6LIV3</accession>
<organism evidence="1 2">
    <name type="scientific">Marvinbryantia formatexigens DSM 14469</name>
    <dbReference type="NCBI Taxonomy" id="478749"/>
    <lineage>
        <taxon>Bacteria</taxon>
        <taxon>Bacillati</taxon>
        <taxon>Bacillota</taxon>
        <taxon>Clostridia</taxon>
        <taxon>Lachnospirales</taxon>
        <taxon>Lachnospiraceae</taxon>
        <taxon>Marvinbryantia</taxon>
    </lineage>
</organism>
<evidence type="ECO:0000313" key="1">
    <source>
        <dbReference type="EMBL" id="EET59492.1"/>
    </source>
</evidence>
<name>C6LIV3_9FIRM</name>
<sequence>MKFLPDIINNTSILDKINENSCENAEMKVMFLRKFTYKYYRIIFIITPASFPLSKKKK</sequence>
<reference evidence="1" key="1">
    <citation type="submission" date="2009-07" db="EMBL/GenBank/DDBJ databases">
        <authorList>
            <person name="Weinstock G."/>
            <person name="Sodergren E."/>
            <person name="Clifton S."/>
            <person name="Fulton L."/>
            <person name="Fulton B."/>
            <person name="Courtney L."/>
            <person name="Fronick C."/>
            <person name="Harrison M."/>
            <person name="Strong C."/>
            <person name="Farmer C."/>
            <person name="Delahaunty K."/>
            <person name="Markovic C."/>
            <person name="Hall O."/>
            <person name="Minx P."/>
            <person name="Tomlinson C."/>
            <person name="Mitreva M."/>
            <person name="Nelson J."/>
            <person name="Hou S."/>
            <person name="Wollam A."/>
            <person name="Pepin K.H."/>
            <person name="Johnson M."/>
            <person name="Bhonagiri V."/>
            <person name="Nash W.E."/>
            <person name="Warren W."/>
            <person name="Chinwalla A."/>
            <person name="Mardis E.R."/>
            <person name="Wilson R.K."/>
        </authorList>
    </citation>
    <scope>NUCLEOTIDE SEQUENCE [LARGE SCALE GENOMIC DNA]</scope>
    <source>
        <strain evidence="1">DSM 14469</strain>
    </source>
</reference>
<protein>
    <submittedName>
        <fullName evidence="1">Uncharacterized protein</fullName>
    </submittedName>
</protein>
<dbReference type="EMBL" id="ACCL02000018">
    <property type="protein sequence ID" value="EET59492.1"/>
    <property type="molecule type" value="Genomic_DNA"/>
</dbReference>
<dbReference type="AlphaFoldDB" id="C6LIV3"/>
<dbReference type="Proteomes" id="UP000005561">
    <property type="component" value="Unassembled WGS sequence"/>
</dbReference>
<comment type="caution">
    <text evidence="1">The sequence shown here is derived from an EMBL/GenBank/DDBJ whole genome shotgun (WGS) entry which is preliminary data.</text>
</comment>
<gene>
    <name evidence="1" type="ORF">BRYFOR_08583</name>
</gene>
<proteinExistence type="predicted"/>